<dbReference type="InterPro" id="IPR018265">
    <property type="entry name" value="Ribosomal_bL35_CS"/>
</dbReference>
<dbReference type="SUPFAM" id="SSF143034">
    <property type="entry name" value="L35p-like"/>
    <property type="match status" value="1"/>
</dbReference>
<dbReference type="InterPro" id="IPR001706">
    <property type="entry name" value="Ribosomal_bL35"/>
</dbReference>
<organism evidence="8 9">
    <name type="scientific">Bifidobacterium bombi DSM 19703</name>
    <dbReference type="NCBI Taxonomy" id="1341695"/>
    <lineage>
        <taxon>Bacteria</taxon>
        <taxon>Bacillati</taxon>
        <taxon>Actinomycetota</taxon>
        <taxon>Actinomycetes</taxon>
        <taxon>Bifidobacteriales</taxon>
        <taxon>Bifidobacteriaceae</taxon>
        <taxon>Bifidobacterium</taxon>
    </lineage>
</organism>
<comment type="similarity">
    <text evidence="1 5 6">Belongs to the bacterial ribosomal protein bL35 family.</text>
</comment>
<proteinExistence type="inferred from homology"/>
<dbReference type="PRINTS" id="PR00064">
    <property type="entry name" value="RIBOSOMALL35"/>
</dbReference>
<feature type="compositionally biased region" description="Basic and acidic residues" evidence="7">
    <location>
        <begin position="22"/>
        <end position="36"/>
    </location>
</feature>
<dbReference type="Proteomes" id="UP000028730">
    <property type="component" value="Unassembled WGS sequence"/>
</dbReference>
<dbReference type="PROSITE" id="PS00936">
    <property type="entry name" value="RIBOSOMAL_L35"/>
    <property type="match status" value="1"/>
</dbReference>
<dbReference type="EMBL" id="ATLK01000001">
    <property type="protein sequence ID" value="KFF31419.1"/>
    <property type="molecule type" value="Genomic_DNA"/>
</dbReference>
<evidence type="ECO:0000256" key="7">
    <source>
        <dbReference type="SAM" id="MobiDB-lite"/>
    </source>
</evidence>
<accession>A0A080N6A1</accession>
<evidence type="ECO:0000256" key="3">
    <source>
        <dbReference type="ARBA" id="ARBA00023274"/>
    </source>
</evidence>
<dbReference type="GO" id="GO:0006412">
    <property type="term" value="P:translation"/>
    <property type="evidence" value="ECO:0007669"/>
    <property type="project" value="UniProtKB-UniRule"/>
</dbReference>
<dbReference type="PANTHER" id="PTHR33343">
    <property type="entry name" value="54S RIBOSOMAL PROTEIN BL35M"/>
    <property type="match status" value="1"/>
</dbReference>
<dbReference type="InterPro" id="IPR021137">
    <property type="entry name" value="Ribosomal_bL35-like"/>
</dbReference>
<keyword evidence="3 5" id="KW-0687">Ribonucleoprotein</keyword>
<dbReference type="HAMAP" id="MF_00514">
    <property type="entry name" value="Ribosomal_bL35"/>
    <property type="match status" value="1"/>
</dbReference>
<evidence type="ECO:0000256" key="5">
    <source>
        <dbReference type="HAMAP-Rule" id="MF_00514"/>
    </source>
</evidence>
<dbReference type="Pfam" id="PF01632">
    <property type="entry name" value="Ribosomal_L35p"/>
    <property type="match status" value="1"/>
</dbReference>
<dbReference type="RefSeq" id="WP_044087131.1">
    <property type="nucleotide sequence ID" value="NZ_ATLK01000001.1"/>
</dbReference>
<dbReference type="STRING" id="1341695.BBOMB_0772"/>
<dbReference type="GO" id="GO:0003735">
    <property type="term" value="F:structural constituent of ribosome"/>
    <property type="evidence" value="ECO:0007669"/>
    <property type="project" value="InterPro"/>
</dbReference>
<reference evidence="8 9" key="1">
    <citation type="journal article" date="2014" name="Appl. Environ. Microbiol.">
        <title>Genomic encyclopedia of type strains of the genus Bifidobacterium.</title>
        <authorList>
            <person name="Milani C."/>
            <person name="Lugli G.A."/>
            <person name="Duranti S."/>
            <person name="Turroni F."/>
            <person name="Bottacini F."/>
            <person name="Mangifesta M."/>
            <person name="Sanchez B."/>
            <person name="Viappiani A."/>
            <person name="Mancabelli L."/>
            <person name="Taminiau B."/>
            <person name="Delcenserie V."/>
            <person name="Barrangou R."/>
            <person name="Margolles A."/>
            <person name="van Sinderen D."/>
            <person name="Ventura M."/>
        </authorList>
    </citation>
    <scope>NUCLEOTIDE SEQUENCE [LARGE SCALE GENOMIC DNA]</scope>
    <source>
        <strain evidence="8 9">DSM 19703</strain>
    </source>
</reference>
<dbReference type="FunFam" id="4.10.410.60:FF:000001">
    <property type="entry name" value="50S ribosomal protein L35"/>
    <property type="match status" value="1"/>
</dbReference>
<gene>
    <name evidence="5" type="primary">rpmI</name>
    <name evidence="8" type="ORF">BBOMB_0772</name>
</gene>
<keyword evidence="9" id="KW-1185">Reference proteome</keyword>
<evidence type="ECO:0000256" key="6">
    <source>
        <dbReference type="RuleBase" id="RU000568"/>
    </source>
</evidence>
<comment type="caution">
    <text evidence="8">The sequence shown here is derived from an EMBL/GenBank/DDBJ whole genome shotgun (WGS) entry which is preliminary data.</text>
</comment>
<dbReference type="Gene3D" id="4.10.410.60">
    <property type="match status" value="1"/>
</dbReference>
<dbReference type="GO" id="GO:0022625">
    <property type="term" value="C:cytosolic large ribosomal subunit"/>
    <property type="evidence" value="ECO:0007669"/>
    <property type="project" value="TreeGrafter"/>
</dbReference>
<keyword evidence="2 5" id="KW-0689">Ribosomal protein</keyword>
<evidence type="ECO:0000256" key="2">
    <source>
        <dbReference type="ARBA" id="ARBA00022980"/>
    </source>
</evidence>
<dbReference type="PANTHER" id="PTHR33343:SF1">
    <property type="entry name" value="LARGE RIBOSOMAL SUBUNIT PROTEIN BL35M"/>
    <property type="match status" value="1"/>
</dbReference>
<evidence type="ECO:0000313" key="9">
    <source>
        <dbReference type="Proteomes" id="UP000028730"/>
    </source>
</evidence>
<dbReference type="InterPro" id="IPR037229">
    <property type="entry name" value="Ribosomal_bL35_sf"/>
</dbReference>
<sequence length="64" mass="7145">MPKMKTNSAAKKRVRVTGSGKLMHDGAGMRHNLEHKSAKKRRDLSRDSVLATAQSKSMRKLLGR</sequence>
<evidence type="ECO:0000256" key="4">
    <source>
        <dbReference type="ARBA" id="ARBA00071664"/>
    </source>
</evidence>
<protein>
    <recommendedName>
        <fullName evidence="4 5">Large ribosomal subunit protein bL35</fullName>
    </recommendedName>
</protein>
<name>A0A080N6A1_9BIFI</name>
<evidence type="ECO:0000256" key="1">
    <source>
        <dbReference type="ARBA" id="ARBA00006598"/>
    </source>
</evidence>
<dbReference type="NCBIfam" id="TIGR00001">
    <property type="entry name" value="rpmI_bact"/>
    <property type="match status" value="1"/>
</dbReference>
<evidence type="ECO:0000313" key="8">
    <source>
        <dbReference type="EMBL" id="KFF31419.1"/>
    </source>
</evidence>
<dbReference type="OrthoDB" id="9804851at2"/>
<dbReference type="AlphaFoldDB" id="A0A080N6A1"/>
<feature type="region of interest" description="Disordered" evidence="7">
    <location>
        <begin position="1"/>
        <end position="64"/>
    </location>
</feature>
<dbReference type="eggNOG" id="COG0291">
    <property type="taxonomic scope" value="Bacteria"/>
</dbReference>